<keyword evidence="1" id="KW-0472">Membrane</keyword>
<dbReference type="InterPro" id="IPR043727">
    <property type="entry name" value="Lmo0937-like"/>
</dbReference>
<dbReference type="EMBL" id="LHUR01000012">
    <property type="protein sequence ID" value="KOA20794.1"/>
    <property type="molecule type" value="Genomic_DNA"/>
</dbReference>
<reference evidence="3" key="1">
    <citation type="submission" date="2015-08" db="EMBL/GenBank/DDBJ databases">
        <title>Genome sequence of the strict anaerobe Clostridium homopropionicum LuHBu1 (DSM 5847T).</title>
        <authorList>
            <person name="Poehlein A."/>
            <person name="Beck M."/>
            <person name="Schiel-Bengelsdorf B."/>
            <person name="Bengelsdorf F.R."/>
            <person name="Daniel R."/>
            <person name="Duerre P."/>
        </authorList>
    </citation>
    <scope>NUCLEOTIDE SEQUENCE [LARGE SCALE GENOMIC DNA]</scope>
    <source>
        <strain evidence="3">DSM 5847</strain>
    </source>
</reference>
<evidence type="ECO:0000313" key="2">
    <source>
        <dbReference type="EMBL" id="KOA20794.1"/>
    </source>
</evidence>
<dbReference type="RefSeq" id="WP_175478644.1">
    <property type="nucleotide sequence ID" value="NZ_LHUR01000012.1"/>
</dbReference>
<dbReference type="AlphaFoldDB" id="A0A0L6ZCU1"/>
<dbReference type="PATRIC" id="fig|1121318.3.peg.941"/>
<feature type="transmembrane region" description="Helical" evidence="1">
    <location>
        <begin position="12"/>
        <end position="45"/>
    </location>
</feature>
<keyword evidence="3" id="KW-1185">Reference proteome</keyword>
<dbReference type="Proteomes" id="UP000037043">
    <property type="component" value="Unassembled WGS sequence"/>
</dbReference>
<evidence type="ECO:0008006" key="4">
    <source>
        <dbReference type="Google" id="ProtNLM"/>
    </source>
</evidence>
<keyword evidence="1" id="KW-1133">Transmembrane helix</keyword>
<keyword evidence="1" id="KW-0812">Transmembrane</keyword>
<dbReference type="Pfam" id="PF18919">
    <property type="entry name" value="DUF5670"/>
    <property type="match status" value="1"/>
</dbReference>
<name>A0A0L6ZCU1_9CLOT</name>
<organism evidence="2 3">
    <name type="scientific">Clostridium homopropionicum DSM 5847</name>
    <dbReference type="NCBI Taxonomy" id="1121318"/>
    <lineage>
        <taxon>Bacteria</taxon>
        <taxon>Bacillati</taxon>
        <taxon>Bacillota</taxon>
        <taxon>Clostridia</taxon>
        <taxon>Eubacteriales</taxon>
        <taxon>Clostridiaceae</taxon>
        <taxon>Clostridium</taxon>
    </lineage>
</organism>
<gene>
    <name evidence="2" type="ORF">CLHOM_09370</name>
</gene>
<evidence type="ECO:0000256" key="1">
    <source>
        <dbReference type="SAM" id="Phobius"/>
    </source>
</evidence>
<comment type="caution">
    <text evidence="2">The sequence shown here is derived from an EMBL/GenBank/DDBJ whole genome shotgun (WGS) entry which is preliminary data.</text>
</comment>
<sequence length="50" mass="5639">MTILRWLGASLLIIWLAGIVFRIGTSLINFLIVFSSIVFIIDILYGKKKA</sequence>
<protein>
    <recommendedName>
        <fullName evidence="4">Lmo0937 family membrane protein</fullName>
    </recommendedName>
</protein>
<proteinExistence type="predicted"/>
<evidence type="ECO:0000313" key="3">
    <source>
        <dbReference type="Proteomes" id="UP000037043"/>
    </source>
</evidence>
<accession>A0A0L6ZCU1</accession>